<protein>
    <recommendedName>
        <fullName evidence="3">DUF4270 family protein</fullName>
    </recommendedName>
</protein>
<proteinExistence type="predicted"/>
<dbReference type="InterPro" id="IPR025366">
    <property type="entry name" value="DUF4270"/>
</dbReference>
<accession>A0A840TN27</accession>
<dbReference type="Pfam" id="PF14092">
    <property type="entry name" value="DUF4270"/>
    <property type="match status" value="1"/>
</dbReference>
<name>A0A840TN27_9BACT</name>
<organism evidence="1 2">
    <name type="scientific">Rhabdobacter roseus</name>
    <dbReference type="NCBI Taxonomy" id="1655419"/>
    <lineage>
        <taxon>Bacteria</taxon>
        <taxon>Pseudomonadati</taxon>
        <taxon>Bacteroidota</taxon>
        <taxon>Cytophagia</taxon>
        <taxon>Cytophagales</taxon>
        <taxon>Cytophagaceae</taxon>
        <taxon>Rhabdobacter</taxon>
    </lineage>
</organism>
<evidence type="ECO:0008006" key="3">
    <source>
        <dbReference type="Google" id="ProtNLM"/>
    </source>
</evidence>
<sequence>MAALLAACDPPQDIGVVPLTPVGTFYTDTLTIRTSTVLADSVHTGNPDVFLMGKYQDPVLGKVTASSFTSVRLVGAQEIQAGAVYDSLVLRMGYSYTYGDTLPAQKMAVHRLTEVLSRTTSYYNNSSVGYESTPLATTSFNARPVSNNILRVKLPNTLGTELMTLLATTSNQTTETLQNALKGLAFIPDASNTAVVGFQGASVWVTLYYHNSSTDTTARSFFILTNYNYEATNQSPPRTDRAAFNRVTADRTGTPLEGIRPLTPIPAAMTNGLTYVHDALGIRTKIEIPYLHTLRRNGAAAINRAEIRIKPDQSLVKPGLGLPLNLVLLETDSTNRQYKSSLGYELIVNTDEAGYSETPAPQVATYSTRFQNYNFSITTQLQAILTGYKKRNSFLVTPVYTGNLGADGTRFESQMNNNVSRLAIGTQPEDVKLIVFYTVAQN</sequence>
<gene>
    <name evidence="1" type="ORF">HNQ92_002478</name>
</gene>
<comment type="caution">
    <text evidence="1">The sequence shown here is derived from an EMBL/GenBank/DDBJ whole genome shotgun (WGS) entry which is preliminary data.</text>
</comment>
<dbReference type="EMBL" id="JACHGF010000003">
    <property type="protein sequence ID" value="MBB5284335.1"/>
    <property type="molecule type" value="Genomic_DNA"/>
</dbReference>
<reference evidence="1 2" key="1">
    <citation type="submission" date="2020-08" db="EMBL/GenBank/DDBJ databases">
        <title>Genomic Encyclopedia of Type Strains, Phase IV (KMG-IV): sequencing the most valuable type-strain genomes for metagenomic binning, comparative biology and taxonomic classification.</title>
        <authorList>
            <person name="Goeker M."/>
        </authorList>
    </citation>
    <scope>NUCLEOTIDE SEQUENCE [LARGE SCALE GENOMIC DNA]</scope>
    <source>
        <strain evidence="1 2">DSM 105074</strain>
    </source>
</reference>
<evidence type="ECO:0000313" key="1">
    <source>
        <dbReference type="EMBL" id="MBB5284335.1"/>
    </source>
</evidence>
<dbReference type="Proteomes" id="UP000557307">
    <property type="component" value="Unassembled WGS sequence"/>
</dbReference>
<evidence type="ECO:0000313" key="2">
    <source>
        <dbReference type="Proteomes" id="UP000557307"/>
    </source>
</evidence>
<keyword evidence="2" id="KW-1185">Reference proteome</keyword>
<dbReference type="AlphaFoldDB" id="A0A840TN27"/>
<dbReference type="RefSeq" id="WP_184174283.1">
    <property type="nucleotide sequence ID" value="NZ_JACHGF010000003.1"/>
</dbReference>